<dbReference type="SUPFAM" id="SSF103473">
    <property type="entry name" value="MFS general substrate transporter"/>
    <property type="match status" value="1"/>
</dbReference>
<keyword evidence="2 6" id="KW-0812">Transmembrane</keyword>
<dbReference type="PANTHER" id="PTHR23502:SF22">
    <property type="entry name" value="MAJOR FACILITATOR SUPERFAMILY (MFS) PROFILE DOMAIN-CONTAINING PROTEIN"/>
    <property type="match status" value="1"/>
</dbReference>
<dbReference type="Gene3D" id="1.20.1250.20">
    <property type="entry name" value="MFS general substrate transporter like domains"/>
    <property type="match status" value="1"/>
</dbReference>
<feature type="transmembrane region" description="Helical" evidence="6">
    <location>
        <begin position="482"/>
        <end position="504"/>
    </location>
</feature>
<organism evidence="7 8">
    <name type="scientific">Neonectria ditissima</name>
    <dbReference type="NCBI Taxonomy" id="78410"/>
    <lineage>
        <taxon>Eukaryota</taxon>
        <taxon>Fungi</taxon>
        <taxon>Dikarya</taxon>
        <taxon>Ascomycota</taxon>
        <taxon>Pezizomycotina</taxon>
        <taxon>Sordariomycetes</taxon>
        <taxon>Hypocreomycetidae</taxon>
        <taxon>Hypocreales</taxon>
        <taxon>Nectriaceae</taxon>
        <taxon>Neonectria</taxon>
    </lineage>
</organism>
<accession>A0A0P7BCU8</accession>
<dbReference type="OrthoDB" id="2533084at2759"/>
<feature type="transmembrane region" description="Helical" evidence="6">
    <location>
        <begin position="196"/>
        <end position="221"/>
    </location>
</feature>
<reference evidence="7 8" key="1">
    <citation type="submission" date="2015-09" db="EMBL/GenBank/DDBJ databases">
        <title>Draft genome of a European isolate of the apple canker pathogen Neonectria ditissima.</title>
        <authorList>
            <person name="Gomez-Cortecero A."/>
            <person name="Harrison R.J."/>
            <person name="Armitage A.D."/>
        </authorList>
    </citation>
    <scope>NUCLEOTIDE SEQUENCE [LARGE SCALE GENOMIC DNA]</scope>
    <source>
        <strain evidence="7 8">R09/05</strain>
    </source>
</reference>
<dbReference type="AlphaFoldDB" id="A0A0P7BCU8"/>
<dbReference type="STRING" id="78410.A0A0P7BCU8"/>
<keyword evidence="8" id="KW-1185">Reference proteome</keyword>
<comment type="caution">
    <text evidence="7">The sequence shown here is derived from an EMBL/GenBank/DDBJ whole genome shotgun (WGS) entry which is preliminary data.</text>
</comment>
<feature type="transmembrane region" description="Helical" evidence="6">
    <location>
        <begin position="161"/>
        <end position="184"/>
    </location>
</feature>
<keyword evidence="4 6" id="KW-0472">Membrane</keyword>
<dbReference type="InterPro" id="IPR036259">
    <property type="entry name" value="MFS_trans_sf"/>
</dbReference>
<evidence type="ECO:0000256" key="2">
    <source>
        <dbReference type="ARBA" id="ARBA00022692"/>
    </source>
</evidence>
<keyword evidence="3 6" id="KW-1133">Transmembrane helix</keyword>
<sequence length="516" mass="57393">MSEKPDLAHCEDSSIAAVEALPDIVRRDAGLLLDTQGLDSQLSLKVAKDGHTVLLPQPTEDVFDPLNWSWKRKHCILLTVAWAALCSDFTAAAGSSIIFNQAEQWHISPNRANDPNALGLGGLIWVPLSSIWGRAPVLFWTTVAGLAVNISSGLADSYGTYFAMRVLSGLFLTSGQTMTIAILKDLFFFHERARKIGLWAVLYVASPYLGPCFANFIIYDTHHWPDVWWMCSGVVALQLILVVVFMDETWYNRDLSGLHQPARRRDISGRLARLTGFWQIRNQEYFPNTLPVCKRFFAAIMKPAFALICFAYFLCFAWVIGINISTNLLFFRPKEAGGYGLTTKAIGFLYLSNVVGVFLGEIFGHYFNDYMAHRYIKRHKGVFESEVRLWTIYIAIVLMVPSLLLLGQSLEKALPIVAVVFGLGIFAFGVMIMSVSVTAYGLDSYPNAPAEISCWIQFARTAGGFSVAYFQEPWMNRVGADVSFGTQAAIVAFAAIPVVLTHIYGPSLRQKHGPIE</sequence>
<dbReference type="Proteomes" id="UP000050424">
    <property type="component" value="Unassembled WGS sequence"/>
</dbReference>
<evidence type="ECO:0000256" key="4">
    <source>
        <dbReference type="ARBA" id="ARBA00023136"/>
    </source>
</evidence>
<dbReference type="GO" id="GO:0005886">
    <property type="term" value="C:plasma membrane"/>
    <property type="evidence" value="ECO:0007669"/>
    <property type="project" value="TreeGrafter"/>
</dbReference>
<protein>
    <recommendedName>
        <fullName evidence="9">Major facilitator superfamily (MFS) profile domain-containing protein</fullName>
    </recommendedName>
</protein>
<comment type="subcellular location">
    <subcellularLocation>
        <location evidence="1">Membrane</location>
        <topology evidence="1">Multi-pass membrane protein</topology>
    </subcellularLocation>
</comment>
<evidence type="ECO:0000313" key="8">
    <source>
        <dbReference type="Proteomes" id="UP000050424"/>
    </source>
</evidence>
<feature type="transmembrane region" description="Helical" evidence="6">
    <location>
        <begin position="345"/>
        <end position="367"/>
    </location>
</feature>
<dbReference type="Pfam" id="PF07690">
    <property type="entry name" value="MFS_1"/>
    <property type="match status" value="1"/>
</dbReference>
<dbReference type="GO" id="GO:0022857">
    <property type="term" value="F:transmembrane transporter activity"/>
    <property type="evidence" value="ECO:0007669"/>
    <property type="project" value="InterPro"/>
</dbReference>
<evidence type="ECO:0000256" key="1">
    <source>
        <dbReference type="ARBA" id="ARBA00004141"/>
    </source>
</evidence>
<dbReference type="InterPro" id="IPR011701">
    <property type="entry name" value="MFS"/>
</dbReference>
<dbReference type="EMBL" id="LKCW01000126">
    <property type="protein sequence ID" value="KPM38731.1"/>
    <property type="molecule type" value="Genomic_DNA"/>
</dbReference>
<feature type="transmembrane region" description="Helical" evidence="6">
    <location>
        <begin position="227"/>
        <end position="246"/>
    </location>
</feature>
<evidence type="ECO:0000313" key="7">
    <source>
        <dbReference type="EMBL" id="KPM38731.1"/>
    </source>
</evidence>
<evidence type="ECO:0008006" key="9">
    <source>
        <dbReference type="Google" id="ProtNLM"/>
    </source>
</evidence>
<evidence type="ECO:0000256" key="3">
    <source>
        <dbReference type="ARBA" id="ARBA00022989"/>
    </source>
</evidence>
<proteinExistence type="predicted"/>
<feature type="transmembrane region" description="Helical" evidence="6">
    <location>
        <begin position="413"/>
        <end position="440"/>
    </location>
</feature>
<evidence type="ECO:0000256" key="6">
    <source>
        <dbReference type="SAM" id="Phobius"/>
    </source>
</evidence>
<feature type="transmembrane region" description="Helical" evidence="6">
    <location>
        <begin position="304"/>
        <end position="325"/>
    </location>
</feature>
<evidence type="ECO:0000256" key="5">
    <source>
        <dbReference type="ARBA" id="ARBA00023180"/>
    </source>
</evidence>
<feature type="transmembrane region" description="Helical" evidence="6">
    <location>
        <begin position="387"/>
        <end position="407"/>
    </location>
</feature>
<name>A0A0P7BCU8_9HYPO</name>
<gene>
    <name evidence="7" type="ORF">AK830_g7832</name>
</gene>
<dbReference type="PANTHER" id="PTHR23502">
    <property type="entry name" value="MAJOR FACILITATOR SUPERFAMILY"/>
    <property type="match status" value="1"/>
</dbReference>
<keyword evidence="5" id="KW-0325">Glycoprotein</keyword>